<keyword evidence="1" id="KW-1133">Transmembrane helix</keyword>
<gene>
    <name evidence="2" type="ORF">VTL71DRAFT_11211</name>
</gene>
<reference evidence="2 3" key="1">
    <citation type="journal article" date="2024" name="Commun. Biol.">
        <title>Comparative genomic analysis of thermophilic fungi reveals convergent evolutionary adaptations and gene losses.</title>
        <authorList>
            <person name="Steindorff A.S."/>
            <person name="Aguilar-Pontes M.V."/>
            <person name="Robinson A.J."/>
            <person name="Andreopoulos B."/>
            <person name="LaButti K."/>
            <person name="Kuo A."/>
            <person name="Mondo S."/>
            <person name="Riley R."/>
            <person name="Otillar R."/>
            <person name="Haridas S."/>
            <person name="Lipzen A."/>
            <person name="Grimwood J."/>
            <person name="Schmutz J."/>
            <person name="Clum A."/>
            <person name="Reid I.D."/>
            <person name="Moisan M.C."/>
            <person name="Butler G."/>
            <person name="Nguyen T.T.M."/>
            <person name="Dewar K."/>
            <person name="Conant G."/>
            <person name="Drula E."/>
            <person name="Henrissat B."/>
            <person name="Hansel C."/>
            <person name="Singer S."/>
            <person name="Hutchinson M.I."/>
            <person name="de Vries R.P."/>
            <person name="Natvig D.O."/>
            <person name="Powell A.J."/>
            <person name="Tsang A."/>
            <person name="Grigoriev I.V."/>
        </authorList>
    </citation>
    <scope>NUCLEOTIDE SEQUENCE [LARGE SCALE GENOMIC DNA]</scope>
    <source>
        <strain evidence="2 3">CBS 494.80</strain>
    </source>
</reference>
<name>A0ABR4CVK0_9HELO</name>
<dbReference type="EMBL" id="JAZHXI010000003">
    <property type="protein sequence ID" value="KAL2073885.1"/>
    <property type="molecule type" value="Genomic_DNA"/>
</dbReference>
<feature type="transmembrane region" description="Helical" evidence="1">
    <location>
        <begin position="231"/>
        <end position="252"/>
    </location>
</feature>
<feature type="transmembrane region" description="Helical" evidence="1">
    <location>
        <begin position="12"/>
        <end position="33"/>
    </location>
</feature>
<dbReference type="Proteomes" id="UP001595075">
    <property type="component" value="Unassembled WGS sequence"/>
</dbReference>
<evidence type="ECO:0000256" key="1">
    <source>
        <dbReference type="SAM" id="Phobius"/>
    </source>
</evidence>
<feature type="transmembrane region" description="Helical" evidence="1">
    <location>
        <begin position="303"/>
        <end position="326"/>
    </location>
</feature>
<organism evidence="2 3">
    <name type="scientific">Oculimacula yallundae</name>
    <dbReference type="NCBI Taxonomy" id="86028"/>
    <lineage>
        <taxon>Eukaryota</taxon>
        <taxon>Fungi</taxon>
        <taxon>Dikarya</taxon>
        <taxon>Ascomycota</taxon>
        <taxon>Pezizomycotina</taxon>
        <taxon>Leotiomycetes</taxon>
        <taxon>Helotiales</taxon>
        <taxon>Ploettnerulaceae</taxon>
        <taxon>Oculimacula</taxon>
    </lineage>
</organism>
<keyword evidence="1" id="KW-0472">Membrane</keyword>
<evidence type="ECO:0000313" key="2">
    <source>
        <dbReference type="EMBL" id="KAL2073885.1"/>
    </source>
</evidence>
<feature type="transmembrane region" description="Helical" evidence="1">
    <location>
        <begin position="382"/>
        <end position="407"/>
    </location>
</feature>
<keyword evidence="1" id="KW-0812">Transmembrane</keyword>
<protein>
    <submittedName>
        <fullName evidence="2">Uncharacterized protein</fullName>
    </submittedName>
</protein>
<evidence type="ECO:0000313" key="3">
    <source>
        <dbReference type="Proteomes" id="UP001595075"/>
    </source>
</evidence>
<feature type="transmembrane region" description="Helical" evidence="1">
    <location>
        <begin position="346"/>
        <end position="370"/>
    </location>
</feature>
<comment type="caution">
    <text evidence="2">The sequence shown here is derived from an EMBL/GenBank/DDBJ whole genome shotgun (WGS) entry which is preliminary data.</text>
</comment>
<proteinExistence type="predicted"/>
<sequence>MSDCTLTRQARAFSSLLSAFVGSIVNGLTSGWLVAFITMWMNFSAVFRVLIGGSYMLYRSITATWIPELDSLTDEILSKGHTVDPESATKAQSMAPLYDCNDEESEELLHIQSNTDIPNLSDLAAISKYEEEKYHHQVYVSVFGADGSSVAQAPKASFLGAVWPTHSDILAQYQNVTLAQQTRAELRKCYACDDDLERALSAFDAMSREDKLPGPAPSFVFWEPPDREVTILGWIGWTYSAVYAPISLIIWMAANMTAEESSGAAKLVKALSIGITALPLCIDTRVRFADSLQTKRFGGVWAYYTFNITNSCSCLLQGLMCATLLVRAVVQDYMDTEQFFKPMYPWPLVVMCPLFAFFWAWLSFLFAPMMDGGRKRASRKHVTGYILDVGMGAFAGLILAAPAFGLYMSSPPFEKRTGAVDLGEFLRCEVPTWRKFSAVFP</sequence>
<keyword evidence="3" id="KW-1185">Reference proteome</keyword>
<accession>A0ABR4CVK0</accession>